<evidence type="ECO:0000313" key="3">
    <source>
        <dbReference type="Proteomes" id="UP001286456"/>
    </source>
</evidence>
<proteinExistence type="predicted"/>
<comment type="caution">
    <text evidence="2">The sequence shown here is derived from an EMBL/GenBank/DDBJ whole genome shotgun (WGS) entry which is preliminary data.</text>
</comment>
<gene>
    <name evidence="2" type="ORF">B0T19DRAFT_450024</name>
</gene>
<feature type="region of interest" description="Disordered" evidence="1">
    <location>
        <begin position="59"/>
        <end position="85"/>
    </location>
</feature>
<dbReference type="Proteomes" id="UP001286456">
    <property type="component" value="Unassembled WGS sequence"/>
</dbReference>
<sequence length="385" mass="43751">MLSCEKPSHHHTKKSDGRPSVFEILSYRRVRLAATTAIVCLALLGLVHRYDDLTMPTWSRGTRSSSIPDTQEVPATQQPIPPPPGDSIPINWSRFAYTQYVTNSAYLCNSVMLFERLHHLGSRPDRVMLYPAEMLPHPDAAPSTSLGDDARLLIKARDEYNVKLVPIQVQRRDGQDATWAESFTKLLAFNQTSYARILALDSDSTVLQSMDELFLLPPCPVAMPRAYWLYPSTKKLASHIILLTPSPTTFALITSRIERAQKNDYDMEILNDLFGASAMVLPHRAYALLTSEFRAADHSFYLGGGRGRRRSDWPVPKPWVTNKESLRREKEPPCGEGREDCLQRDLWNGFYEDFRERRKKTRLSAAALADNTQRVKRRSLSTEST</sequence>
<organism evidence="2 3">
    <name type="scientific">Cercophora scortea</name>
    <dbReference type="NCBI Taxonomy" id="314031"/>
    <lineage>
        <taxon>Eukaryota</taxon>
        <taxon>Fungi</taxon>
        <taxon>Dikarya</taxon>
        <taxon>Ascomycota</taxon>
        <taxon>Pezizomycotina</taxon>
        <taxon>Sordariomycetes</taxon>
        <taxon>Sordariomycetidae</taxon>
        <taxon>Sordariales</taxon>
        <taxon>Lasiosphaeriaceae</taxon>
        <taxon>Cercophora</taxon>
    </lineage>
</organism>
<keyword evidence="3" id="KW-1185">Reference proteome</keyword>
<name>A0AAE0INT4_9PEZI</name>
<reference evidence="2" key="1">
    <citation type="journal article" date="2023" name="Mol. Phylogenet. Evol.">
        <title>Genome-scale phylogeny and comparative genomics of the fungal order Sordariales.</title>
        <authorList>
            <person name="Hensen N."/>
            <person name="Bonometti L."/>
            <person name="Westerberg I."/>
            <person name="Brannstrom I.O."/>
            <person name="Guillou S."/>
            <person name="Cros-Aarteil S."/>
            <person name="Calhoun S."/>
            <person name="Haridas S."/>
            <person name="Kuo A."/>
            <person name="Mondo S."/>
            <person name="Pangilinan J."/>
            <person name="Riley R."/>
            <person name="LaButti K."/>
            <person name="Andreopoulos B."/>
            <person name="Lipzen A."/>
            <person name="Chen C."/>
            <person name="Yan M."/>
            <person name="Daum C."/>
            <person name="Ng V."/>
            <person name="Clum A."/>
            <person name="Steindorff A."/>
            <person name="Ohm R.A."/>
            <person name="Martin F."/>
            <person name="Silar P."/>
            <person name="Natvig D.O."/>
            <person name="Lalanne C."/>
            <person name="Gautier V."/>
            <person name="Ament-Velasquez S.L."/>
            <person name="Kruys A."/>
            <person name="Hutchinson M.I."/>
            <person name="Powell A.J."/>
            <person name="Barry K."/>
            <person name="Miller A.N."/>
            <person name="Grigoriev I.V."/>
            <person name="Debuchy R."/>
            <person name="Gladieux P."/>
            <person name="Hiltunen Thoren M."/>
            <person name="Johannesson H."/>
        </authorList>
    </citation>
    <scope>NUCLEOTIDE SEQUENCE</scope>
    <source>
        <strain evidence="2">SMH4131-1</strain>
    </source>
</reference>
<dbReference type="SUPFAM" id="SSF53448">
    <property type="entry name" value="Nucleotide-diphospho-sugar transferases"/>
    <property type="match status" value="1"/>
</dbReference>
<protein>
    <submittedName>
        <fullName evidence="2">Glycosyltransferase family 8 protein</fullName>
    </submittedName>
</protein>
<evidence type="ECO:0000313" key="2">
    <source>
        <dbReference type="EMBL" id="KAK3328618.1"/>
    </source>
</evidence>
<dbReference type="InterPro" id="IPR050587">
    <property type="entry name" value="GNT1/Glycosyltrans_8"/>
</dbReference>
<dbReference type="PANTHER" id="PTHR11183">
    <property type="entry name" value="GLYCOGENIN SUBFAMILY MEMBER"/>
    <property type="match status" value="1"/>
</dbReference>
<feature type="compositionally biased region" description="Polar residues" evidence="1">
    <location>
        <begin position="59"/>
        <end position="78"/>
    </location>
</feature>
<dbReference type="Gene3D" id="3.90.550.10">
    <property type="entry name" value="Spore Coat Polysaccharide Biosynthesis Protein SpsA, Chain A"/>
    <property type="match status" value="1"/>
</dbReference>
<dbReference type="InterPro" id="IPR029044">
    <property type="entry name" value="Nucleotide-diphossugar_trans"/>
</dbReference>
<evidence type="ECO:0000256" key="1">
    <source>
        <dbReference type="SAM" id="MobiDB-lite"/>
    </source>
</evidence>
<dbReference type="EMBL" id="JAUEPO010000003">
    <property type="protein sequence ID" value="KAK3328618.1"/>
    <property type="molecule type" value="Genomic_DNA"/>
</dbReference>
<accession>A0AAE0INT4</accession>
<dbReference type="AlphaFoldDB" id="A0AAE0INT4"/>
<reference evidence="2" key="2">
    <citation type="submission" date="2023-06" db="EMBL/GenBank/DDBJ databases">
        <authorList>
            <consortium name="Lawrence Berkeley National Laboratory"/>
            <person name="Haridas S."/>
            <person name="Hensen N."/>
            <person name="Bonometti L."/>
            <person name="Westerberg I."/>
            <person name="Brannstrom I.O."/>
            <person name="Guillou S."/>
            <person name="Cros-Aarteil S."/>
            <person name="Calhoun S."/>
            <person name="Kuo A."/>
            <person name="Mondo S."/>
            <person name="Pangilinan J."/>
            <person name="Riley R."/>
            <person name="Labutti K."/>
            <person name="Andreopoulos B."/>
            <person name="Lipzen A."/>
            <person name="Chen C."/>
            <person name="Yanf M."/>
            <person name="Daum C."/>
            <person name="Ng V."/>
            <person name="Clum A."/>
            <person name="Steindorff A."/>
            <person name="Ohm R."/>
            <person name="Martin F."/>
            <person name="Silar P."/>
            <person name="Natvig D."/>
            <person name="Lalanne C."/>
            <person name="Gautier V."/>
            <person name="Ament-Velasquez S.L."/>
            <person name="Kruys A."/>
            <person name="Hutchinson M.I."/>
            <person name="Powell A.J."/>
            <person name="Barry K."/>
            <person name="Miller A.N."/>
            <person name="Grigoriev I.V."/>
            <person name="Debuchy R."/>
            <person name="Gladieux P."/>
            <person name="Thoren M.H."/>
            <person name="Johannesson H."/>
        </authorList>
    </citation>
    <scope>NUCLEOTIDE SEQUENCE</scope>
    <source>
        <strain evidence="2">SMH4131-1</strain>
    </source>
</reference>